<evidence type="ECO:0008006" key="15">
    <source>
        <dbReference type="Google" id="ProtNLM"/>
    </source>
</evidence>
<evidence type="ECO:0000256" key="2">
    <source>
        <dbReference type="ARBA" id="ARBA00022448"/>
    </source>
</evidence>
<dbReference type="CDD" id="cd18604">
    <property type="entry name" value="ABC_6TM_VMR1_D2_like"/>
    <property type="match status" value="1"/>
</dbReference>
<dbReference type="GO" id="GO:0140359">
    <property type="term" value="F:ABC-type transporter activity"/>
    <property type="evidence" value="ECO:0007669"/>
    <property type="project" value="InterPro"/>
</dbReference>
<feature type="region of interest" description="Disordered" evidence="9">
    <location>
        <begin position="976"/>
        <end position="1024"/>
    </location>
</feature>
<dbReference type="InterPro" id="IPR003439">
    <property type="entry name" value="ABC_transporter-like_ATP-bd"/>
</dbReference>
<keyword evidence="7 10" id="KW-1133">Transmembrane helix</keyword>
<dbReference type="InterPro" id="IPR011527">
    <property type="entry name" value="ABC1_TM_dom"/>
</dbReference>
<evidence type="ECO:0000256" key="4">
    <source>
        <dbReference type="ARBA" id="ARBA00022737"/>
    </source>
</evidence>
<feature type="transmembrane region" description="Helical" evidence="10">
    <location>
        <begin position="499"/>
        <end position="525"/>
    </location>
</feature>
<feature type="transmembrane region" description="Helical" evidence="10">
    <location>
        <begin position="1240"/>
        <end position="1260"/>
    </location>
</feature>
<dbReference type="InterPro" id="IPR036640">
    <property type="entry name" value="ABC1_TM_sf"/>
</dbReference>
<evidence type="ECO:0000259" key="11">
    <source>
        <dbReference type="PROSITE" id="PS50893"/>
    </source>
</evidence>
<reference evidence="13 14" key="1">
    <citation type="submission" date="2016-07" db="EMBL/GenBank/DDBJ databases">
        <title>Pervasive Adenine N6-methylation of Active Genes in Fungi.</title>
        <authorList>
            <consortium name="DOE Joint Genome Institute"/>
            <person name="Mondo S.J."/>
            <person name="Dannebaum R.O."/>
            <person name="Kuo R.C."/>
            <person name="Labutti K."/>
            <person name="Haridas S."/>
            <person name="Kuo A."/>
            <person name="Salamov A."/>
            <person name="Ahrendt S.R."/>
            <person name="Lipzen A."/>
            <person name="Sullivan W."/>
            <person name="Andreopoulos W.B."/>
            <person name="Clum A."/>
            <person name="Lindquist E."/>
            <person name="Daum C."/>
            <person name="Ramamoorthy G.K."/>
            <person name="Gryganskyi A."/>
            <person name="Culley D."/>
            <person name="Magnuson J.K."/>
            <person name="James T.Y."/>
            <person name="O'Malley M.A."/>
            <person name="Stajich J.E."/>
            <person name="Spatafora J.W."/>
            <person name="Visel A."/>
            <person name="Grigoriev I.V."/>
        </authorList>
    </citation>
    <scope>NUCLEOTIDE SEQUENCE [LARGE SCALE GENOMIC DNA]</scope>
    <source>
        <strain evidence="13 14">PL171</strain>
    </source>
</reference>
<feature type="region of interest" description="Disordered" evidence="9">
    <location>
        <begin position="434"/>
        <end position="469"/>
    </location>
</feature>
<feature type="compositionally biased region" description="Basic and acidic residues" evidence="9">
    <location>
        <begin position="437"/>
        <end position="451"/>
    </location>
</feature>
<comment type="subcellular location">
    <subcellularLocation>
        <location evidence="1">Membrane</location>
        <topology evidence="1">Multi-pass membrane protein</topology>
    </subcellularLocation>
</comment>
<dbReference type="CDD" id="cd18596">
    <property type="entry name" value="ABC_6TM_VMR1_D1_like"/>
    <property type="match status" value="1"/>
</dbReference>
<feature type="domain" description="ABC transmembrane type-1" evidence="12">
    <location>
        <begin position="329"/>
        <end position="655"/>
    </location>
</feature>
<feature type="compositionally biased region" description="Low complexity" evidence="9">
    <location>
        <begin position="715"/>
        <end position="725"/>
    </location>
</feature>
<keyword evidence="5" id="KW-0547">Nucleotide-binding</keyword>
<feature type="domain" description="ABC transmembrane type-1" evidence="12">
    <location>
        <begin position="1129"/>
        <end position="1381"/>
    </location>
</feature>
<feature type="compositionally biased region" description="Basic and acidic residues" evidence="9">
    <location>
        <begin position="1002"/>
        <end position="1011"/>
    </location>
</feature>
<dbReference type="SMART" id="SM00382">
    <property type="entry name" value="AAA"/>
    <property type="match status" value="2"/>
</dbReference>
<keyword evidence="2" id="KW-0813">Transport</keyword>
<evidence type="ECO:0000256" key="9">
    <source>
        <dbReference type="SAM" id="MobiDB-lite"/>
    </source>
</evidence>
<feature type="transmembrane region" description="Helical" evidence="10">
    <location>
        <begin position="200"/>
        <end position="219"/>
    </location>
</feature>
<proteinExistence type="predicted"/>
<feature type="domain" description="ABC transporter" evidence="11">
    <location>
        <begin position="741"/>
        <end position="966"/>
    </location>
</feature>
<keyword evidence="3 10" id="KW-0812">Transmembrane</keyword>
<dbReference type="GO" id="GO:0016887">
    <property type="term" value="F:ATP hydrolysis activity"/>
    <property type="evidence" value="ECO:0007669"/>
    <property type="project" value="InterPro"/>
</dbReference>
<feature type="compositionally biased region" description="Polar residues" evidence="9">
    <location>
        <begin position="729"/>
        <end position="740"/>
    </location>
</feature>
<dbReference type="Pfam" id="PF00664">
    <property type="entry name" value="ABC_membrane"/>
    <property type="match status" value="2"/>
</dbReference>
<evidence type="ECO:0000256" key="8">
    <source>
        <dbReference type="ARBA" id="ARBA00023136"/>
    </source>
</evidence>
<feature type="transmembrane region" description="Helical" evidence="10">
    <location>
        <begin position="169"/>
        <end position="188"/>
    </location>
</feature>
<feature type="transmembrane region" description="Helical" evidence="10">
    <location>
        <begin position="600"/>
        <end position="619"/>
    </location>
</feature>
<dbReference type="PROSITE" id="PS50929">
    <property type="entry name" value="ABC_TM1F"/>
    <property type="match status" value="2"/>
</dbReference>
<evidence type="ECO:0000256" key="1">
    <source>
        <dbReference type="ARBA" id="ARBA00004141"/>
    </source>
</evidence>
<dbReference type="PANTHER" id="PTHR24223:SF353">
    <property type="entry name" value="ABC TRANSPORTER ATP-BINDING PROTEIN_PERMEASE VMR1-RELATED"/>
    <property type="match status" value="1"/>
</dbReference>
<dbReference type="CDD" id="cd03244">
    <property type="entry name" value="ABCC_MRP_domain2"/>
    <property type="match status" value="1"/>
</dbReference>
<keyword evidence="14" id="KW-1185">Reference proteome</keyword>
<keyword evidence="4" id="KW-0677">Repeat</keyword>
<keyword evidence="6" id="KW-0067">ATP-binding</keyword>
<feature type="transmembrane region" description="Helical" evidence="10">
    <location>
        <begin position="1331"/>
        <end position="1351"/>
    </location>
</feature>
<dbReference type="PROSITE" id="PS00211">
    <property type="entry name" value="ABC_TRANSPORTER_1"/>
    <property type="match status" value="1"/>
</dbReference>
<dbReference type="PROSITE" id="PS50893">
    <property type="entry name" value="ABC_TRANSPORTER_2"/>
    <property type="match status" value="2"/>
</dbReference>
<organism evidence="13 14">
    <name type="scientific">Catenaria anguillulae PL171</name>
    <dbReference type="NCBI Taxonomy" id="765915"/>
    <lineage>
        <taxon>Eukaryota</taxon>
        <taxon>Fungi</taxon>
        <taxon>Fungi incertae sedis</taxon>
        <taxon>Blastocladiomycota</taxon>
        <taxon>Blastocladiomycetes</taxon>
        <taxon>Blastocladiales</taxon>
        <taxon>Catenariaceae</taxon>
        <taxon>Catenaria</taxon>
    </lineage>
</organism>
<gene>
    <name evidence="13" type="ORF">BCR44DRAFT_56092</name>
</gene>
<keyword evidence="8 10" id="KW-0472">Membrane</keyword>
<dbReference type="EMBL" id="MCFL01000002">
    <property type="protein sequence ID" value="ORZ41094.1"/>
    <property type="molecule type" value="Genomic_DNA"/>
</dbReference>
<evidence type="ECO:0000256" key="6">
    <source>
        <dbReference type="ARBA" id="ARBA00022840"/>
    </source>
</evidence>
<evidence type="ECO:0000256" key="5">
    <source>
        <dbReference type="ARBA" id="ARBA00022741"/>
    </source>
</evidence>
<dbReference type="GO" id="GO:0005524">
    <property type="term" value="F:ATP binding"/>
    <property type="evidence" value="ECO:0007669"/>
    <property type="project" value="UniProtKB-KW"/>
</dbReference>
<evidence type="ECO:0000313" key="13">
    <source>
        <dbReference type="EMBL" id="ORZ41094.1"/>
    </source>
</evidence>
<feature type="transmembrane region" description="Helical" evidence="10">
    <location>
        <begin position="115"/>
        <end position="136"/>
    </location>
</feature>
<evidence type="ECO:0000256" key="10">
    <source>
        <dbReference type="SAM" id="Phobius"/>
    </source>
</evidence>
<dbReference type="Pfam" id="PF00005">
    <property type="entry name" value="ABC_tran"/>
    <property type="match status" value="2"/>
</dbReference>
<dbReference type="InterPro" id="IPR050173">
    <property type="entry name" value="ABC_transporter_C-like"/>
</dbReference>
<evidence type="ECO:0000259" key="12">
    <source>
        <dbReference type="PROSITE" id="PS50929"/>
    </source>
</evidence>
<feature type="transmembrane region" description="Helical" evidence="10">
    <location>
        <begin position="324"/>
        <end position="347"/>
    </location>
</feature>
<evidence type="ECO:0000313" key="14">
    <source>
        <dbReference type="Proteomes" id="UP000193411"/>
    </source>
</evidence>
<feature type="domain" description="ABC transporter" evidence="11">
    <location>
        <begin position="1414"/>
        <end position="1698"/>
    </location>
</feature>
<dbReference type="InterPro" id="IPR027417">
    <property type="entry name" value="P-loop_NTPase"/>
</dbReference>
<feature type="compositionally biased region" description="Acidic residues" evidence="9">
    <location>
        <begin position="452"/>
        <end position="461"/>
    </location>
</feature>
<dbReference type="FunFam" id="3.40.50.300:FF:000997">
    <property type="entry name" value="Multidrug resistance-associated protein 1"/>
    <property type="match status" value="1"/>
</dbReference>
<feature type="transmembrane region" description="Helical" evidence="10">
    <location>
        <begin position="1039"/>
        <end position="1061"/>
    </location>
</feature>
<dbReference type="CDD" id="cd03250">
    <property type="entry name" value="ABCC_MRP_domain1"/>
    <property type="match status" value="1"/>
</dbReference>
<feature type="transmembrane region" description="Helical" evidence="10">
    <location>
        <begin position="142"/>
        <end position="162"/>
    </location>
</feature>
<dbReference type="OrthoDB" id="6500128at2759"/>
<feature type="transmembrane region" description="Helical" evidence="10">
    <location>
        <begin position="1138"/>
        <end position="1159"/>
    </location>
</feature>
<dbReference type="Gene3D" id="1.20.1560.10">
    <property type="entry name" value="ABC transporter type 1, transmembrane domain"/>
    <property type="match status" value="2"/>
</dbReference>
<comment type="caution">
    <text evidence="13">The sequence shown here is derived from an EMBL/GenBank/DDBJ whole genome shotgun (WGS) entry which is preliminary data.</text>
</comment>
<dbReference type="STRING" id="765915.A0A1Y2I4H1"/>
<feature type="transmembrane region" description="Helical" evidence="10">
    <location>
        <begin position="367"/>
        <end position="390"/>
    </location>
</feature>
<dbReference type="Proteomes" id="UP000193411">
    <property type="component" value="Unassembled WGS sequence"/>
</dbReference>
<evidence type="ECO:0000256" key="3">
    <source>
        <dbReference type="ARBA" id="ARBA00022692"/>
    </source>
</evidence>
<feature type="region of interest" description="Disordered" evidence="9">
    <location>
        <begin position="1731"/>
        <end position="1754"/>
    </location>
</feature>
<feature type="region of interest" description="Disordered" evidence="9">
    <location>
        <begin position="715"/>
        <end position="740"/>
    </location>
</feature>
<dbReference type="InterPro" id="IPR017871">
    <property type="entry name" value="ABC_transporter-like_CS"/>
</dbReference>
<protein>
    <recommendedName>
        <fullName evidence="15">P-loop containing nucleoside triphosphate hydrolase protein</fullName>
    </recommendedName>
</protein>
<feature type="transmembrane region" description="Helical" evidence="10">
    <location>
        <begin position="35"/>
        <end position="56"/>
    </location>
</feature>
<feature type="compositionally biased region" description="Low complexity" evidence="9">
    <location>
        <begin position="1739"/>
        <end position="1754"/>
    </location>
</feature>
<dbReference type="GO" id="GO:0016020">
    <property type="term" value="C:membrane"/>
    <property type="evidence" value="ECO:0007669"/>
    <property type="project" value="UniProtKB-SubCell"/>
</dbReference>
<dbReference type="InterPro" id="IPR003593">
    <property type="entry name" value="AAA+_ATPase"/>
</dbReference>
<dbReference type="PANTHER" id="PTHR24223">
    <property type="entry name" value="ATP-BINDING CASSETTE SUB-FAMILY C"/>
    <property type="match status" value="1"/>
</dbReference>
<dbReference type="Gene3D" id="3.40.50.300">
    <property type="entry name" value="P-loop containing nucleotide triphosphate hydrolases"/>
    <property type="match status" value="2"/>
</dbReference>
<feature type="transmembrane region" description="Helical" evidence="10">
    <location>
        <begin position="1213"/>
        <end position="1234"/>
    </location>
</feature>
<evidence type="ECO:0000256" key="7">
    <source>
        <dbReference type="ARBA" id="ARBA00022989"/>
    </source>
</evidence>
<accession>A0A1Y2I4H1</accession>
<dbReference type="SUPFAM" id="SSF90123">
    <property type="entry name" value="ABC transporter transmembrane region"/>
    <property type="match status" value="2"/>
</dbReference>
<sequence>MSSSSLANSLCPDGVWSPYPPGVTRPNDFSPCFRAWILTTALPLGVGLASLALYWAKYRRRAAGYLGYSQLSADTPDSYLDEELETAVLEGGTLIPAAGAQALKEVNSKKSAARALMLASIGLYAVLQAVAAVLAGSTMDQAVFGLHFGFAALLFIGAERILPSRIFPVVVVLIVDMVSSLINLRSILLNVSQITLEHAIPIASSASVLLALVFAALEYNRVTHAKQRVILATSNGSTSTTAADGVASTPAPMSLEPFASLLQIATFSWFTPLVHQGYTKPLEINDVWDLAVADKSVAAVREHAQHVRPGRAAWVSIALTVKWLMAYQVFAGVSVSMLALAGPFFLNRLLSYLEGNFDPVTTSPWTPYFYVFGMFLCSSLSSLFAGQTYFTGRRVGTRVRAILNSLLFRKTLSRNPHMMDTQAAKKAADASAAAGADHTKESNKSEEAQDESKEEEEEEESPENRTTESDVNVLVATDIGRILDYVCYIQYLFSTPIQLVLCIGSLYMILGWSALTGVAILAFMIPMQTWLGKIMESQQDKVMTATDARVKKMTEVLQGIQIIKFFAWESKFLEIIQSLRSKEIGKLRRYWLTMAGVNQLYHMVPTLVTLVTFFCYAGIAGEELSATKVFTSLSLFQVLRMPLWDLPDQIIRFYEVRVSVYRVQSYLDAPDLVDYTIDTSAMALASQPTTYGSFADNHPVYIGCRNATMRWPRAKSATAASTSDAEAPRSSTSSSTDPLIAQQQDNTAEDANGSAAFALRDLNVQFPRGKLTVILGGTGQGKSTLLHGLLGELDLVNGQVYMPRVPIAYVPQQSWLLNATIRENILFSSPYDEARYQSVIHACALTRDLEILDGGDSTQIGERGVALSGGQKQRCSLARAVYANCDVTILDDVLSAVDAPTAAHLFHECILGELKGKTRVLVSHAVGLVAPHADHLIYLKDGRAVAEGDSIQEVAKMLLAQGFDEEAASLLEVATPSVSRRGSMDEDTTQVDNKKSKSKAKSKGEKTKSSDDSTAETPAANQLIKDEEKASGSVSWSVYAAYISATGGAIWWVILLLSIAIPQCLNVGQDWWLKEWAQQYTEAANILSTTASSYLSMSLLASPSVAPSAVGLDAPVDSRESALTQLMSVLSGRKEVNLAYYMSVYAGLCAFNVIIQYAFNVLEVFVTLRGGIKMHNDLLFRVLSAPITFFQSQPIGRQINRFSKDQQTIDREVMGSMVAVIWCLSSVILVITMVSVISPLFLLFVAPLGFAYKFISGYYLSSSRELKRLESVTRSPILSQFQETSTGTSVVRAFRREMDFVKRAHDRMDIHHRPFFALWVANRWLSIRLDFLSNIVIMACGLAILISGNLYAGTAGIALSWVMGISDSCLWLVRMHAQMEMNLNSVERFQEYMQIEQEPTEGSTPSHWPTRGDLTVHNLTMRYPSSTSPVLRGISFSVPGKTKIGVVGRTGAGKSSLALALLRMLEAEDGYVEIDGVRTRDLNLSVLRSRVTMVQQDPVLFEGSLRSNLDVLNEHDDASILNALERVHFFESTQSTNNSSVFPADSAVQSRRTSVSSLAGPSDSETAIQIEGGEERVSSSGAAANSVWTLDSHVAPGGKNLSVGQRQLISLARALLRRSKVIIMDESTANVSHDLDARIQKTIREEFSESTILVIAHRLRTVCDFDKILVLDHGQVVEFGSPFELMNHEGGTFHHMCKESGEWDYLWAMSRRAAGQSSSSTAALLEASTGLRTSSTMASLGSASTSPSSSISDA</sequence>
<name>A0A1Y2I4H1_9FUNG</name>
<dbReference type="SUPFAM" id="SSF52540">
    <property type="entry name" value="P-loop containing nucleoside triphosphate hydrolases"/>
    <property type="match status" value="2"/>
</dbReference>